<feature type="region of interest" description="Disordered" evidence="1">
    <location>
        <begin position="1"/>
        <end position="133"/>
    </location>
</feature>
<organism evidence="2 3">
    <name type="scientific">Dorcoceras hygrometricum</name>
    <dbReference type="NCBI Taxonomy" id="472368"/>
    <lineage>
        <taxon>Eukaryota</taxon>
        <taxon>Viridiplantae</taxon>
        <taxon>Streptophyta</taxon>
        <taxon>Embryophyta</taxon>
        <taxon>Tracheophyta</taxon>
        <taxon>Spermatophyta</taxon>
        <taxon>Magnoliopsida</taxon>
        <taxon>eudicotyledons</taxon>
        <taxon>Gunneridae</taxon>
        <taxon>Pentapetalae</taxon>
        <taxon>asterids</taxon>
        <taxon>lamiids</taxon>
        <taxon>Lamiales</taxon>
        <taxon>Gesneriaceae</taxon>
        <taxon>Didymocarpoideae</taxon>
        <taxon>Trichosporeae</taxon>
        <taxon>Loxocarpinae</taxon>
        <taxon>Dorcoceras</taxon>
    </lineage>
</organism>
<name>A0A2Z7C8X0_9LAMI</name>
<keyword evidence="3" id="KW-1185">Reference proteome</keyword>
<dbReference type="Proteomes" id="UP000250235">
    <property type="component" value="Unassembled WGS sequence"/>
</dbReference>
<evidence type="ECO:0000313" key="2">
    <source>
        <dbReference type="EMBL" id="KZV43127.1"/>
    </source>
</evidence>
<evidence type="ECO:0000256" key="1">
    <source>
        <dbReference type="SAM" id="MobiDB-lite"/>
    </source>
</evidence>
<evidence type="ECO:0000313" key="3">
    <source>
        <dbReference type="Proteomes" id="UP000250235"/>
    </source>
</evidence>
<proteinExistence type="predicted"/>
<gene>
    <name evidence="2" type="ORF">F511_04519</name>
</gene>
<reference evidence="2 3" key="1">
    <citation type="journal article" date="2015" name="Proc. Natl. Acad. Sci. U.S.A.">
        <title>The resurrection genome of Boea hygrometrica: A blueprint for survival of dehydration.</title>
        <authorList>
            <person name="Xiao L."/>
            <person name="Yang G."/>
            <person name="Zhang L."/>
            <person name="Yang X."/>
            <person name="Zhao S."/>
            <person name="Ji Z."/>
            <person name="Zhou Q."/>
            <person name="Hu M."/>
            <person name="Wang Y."/>
            <person name="Chen M."/>
            <person name="Xu Y."/>
            <person name="Jin H."/>
            <person name="Xiao X."/>
            <person name="Hu G."/>
            <person name="Bao F."/>
            <person name="Hu Y."/>
            <person name="Wan P."/>
            <person name="Li L."/>
            <person name="Deng X."/>
            <person name="Kuang T."/>
            <person name="Xiang C."/>
            <person name="Zhu J.K."/>
            <person name="Oliver M.J."/>
            <person name="He Y."/>
        </authorList>
    </citation>
    <scope>NUCLEOTIDE SEQUENCE [LARGE SCALE GENOMIC DNA]</scope>
    <source>
        <strain evidence="3">cv. XS01</strain>
    </source>
</reference>
<sequence>MTSPELRRSGGQPAAPPPRKIVAAARDAAPSATHGRAQRRAPSAHRPPSSGALHAQQQVGHHRVERRSSSGHLAWRKRPTSSRANERQAPDVQPMSDKHPTSIHRRCSRSTTSHEAAPSIARRRATKLGQRAGSCARGAMRRAHMLSTIRKTLALIPLLGIRIRPPARQRRTYNKQPGDDQYEKSITIIDIHRVFKTTTLLALVPGSNRRRRRRHTAAAAA</sequence>
<dbReference type="AlphaFoldDB" id="A0A2Z7C8X0"/>
<dbReference type="EMBL" id="KQ998209">
    <property type="protein sequence ID" value="KZV43127.1"/>
    <property type="molecule type" value="Genomic_DNA"/>
</dbReference>
<protein>
    <submittedName>
        <fullName evidence="2">Uncharacterized protein</fullName>
    </submittedName>
</protein>
<accession>A0A2Z7C8X0</accession>